<dbReference type="Pfam" id="PF14102">
    <property type="entry name" value="Caps_synth_CapC"/>
    <property type="match status" value="2"/>
</dbReference>
<keyword evidence="1" id="KW-1133">Transmembrane helix</keyword>
<proteinExistence type="predicted"/>
<feature type="transmembrane region" description="Helical" evidence="1">
    <location>
        <begin position="75"/>
        <end position="97"/>
    </location>
</feature>
<organism evidence="2 3">
    <name type="scientific">Halolamina salina</name>
    <dbReference type="NCBI Taxonomy" id="1220023"/>
    <lineage>
        <taxon>Archaea</taxon>
        <taxon>Methanobacteriati</taxon>
        <taxon>Methanobacteriota</taxon>
        <taxon>Stenosarchaea group</taxon>
        <taxon>Halobacteria</taxon>
        <taxon>Halobacteriales</taxon>
        <taxon>Haloferacaceae</taxon>
    </lineage>
</organism>
<accession>A0ABD6B645</accession>
<dbReference type="AlphaFoldDB" id="A0ABD6B645"/>
<evidence type="ECO:0000256" key="1">
    <source>
        <dbReference type="SAM" id="Phobius"/>
    </source>
</evidence>
<feature type="transmembrane region" description="Helical" evidence="1">
    <location>
        <begin position="103"/>
        <end position="121"/>
    </location>
</feature>
<dbReference type="EMBL" id="JBHUDH010000051">
    <property type="protein sequence ID" value="MFD1525894.1"/>
    <property type="molecule type" value="Genomic_DNA"/>
</dbReference>
<feature type="transmembrane region" description="Helical" evidence="1">
    <location>
        <begin position="47"/>
        <end position="63"/>
    </location>
</feature>
<keyword evidence="1" id="KW-0472">Membrane</keyword>
<dbReference type="InterPro" id="IPR008338">
    <property type="entry name" value="Capsule_biosynth_CapC"/>
</dbReference>
<keyword evidence="1" id="KW-0812">Transmembrane</keyword>
<feature type="transmembrane region" description="Helical" evidence="1">
    <location>
        <begin position="263"/>
        <end position="282"/>
    </location>
</feature>
<comment type="caution">
    <text evidence="2">The sequence shown here is derived from an EMBL/GenBank/DDBJ whole genome shotgun (WGS) entry which is preliminary data.</text>
</comment>
<feature type="transmembrane region" description="Helical" evidence="1">
    <location>
        <begin position="348"/>
        <end position="366"/>
    </location>
</feature>
<gene>
    <name evidence="2" type="ORF">ACFR9S_06190</name>
</gene>
<feature type="transmembrane region" description="Helical" evidence="1">
    <location>
        <begin position="318"/>
        <end position="336"/>
    </location>
</feature>
<dbReference type="Proteomes" id="UP001597111">
    <property type="component" value="Unassembled WGS sequence"/>
</dbReference>
<feature type="transmembrane region" description="Helical" evidence="1">
    <location>
        <begin position="236"/>
        <end position="256"/>
    </location>
</feature>
<evidence type="ECO:0000313" key="3">
    <source>
        <dbReference type="Proteomes" id="UP001597111"/>
    </source>
</evidence>
<feature type="transmembrane region" description="Helical" evidence="1">
    <location>
        <begin position="133"/>
        <end position="155"/>
    </location>
</feature>
<protein>
    <submittedName>
        <fullName evidence="2">Poly-gamma-glutamate biosynthesis protein PgsC/CapC</fullName>
    </submittedName>
</protein>
<name>A0ABD6B645_9EURY</name>
<sequence>MIAASLVMIAGLGIVAFLSQAYGYRLGGVMVVPLLVIYTLREPLSPVIFVSGTAAAWCALWALREYTLNYGRRLFLAAVGVGAIATVAVGFVVSQLLPARLPFENAEVIASIFPGVTAYNLMRLAPENRRADLLAMAGCYAGLVAVGALSLVILARVGSPTPPVLALPTSDFVDWIGIDSRGTAHPPVTPNWLSVSLLLVDVAIYEGFRKRYDHRLAGIIIVPLLAVFSVRYGPAIAVYVIGATAVFFLLSYVHWVTLLYGRVLLALSLALGVLYVLVIGVLRPVSAPGITLFFVGLFVGIGAYNLHRVTPANRRAHIRISAALFAMFYATIYVLVDVPPSGLISDHPVPYALVGIVVVGLAAVELRRLEASIPDAAAFARESVFANVSVDGADIDDSPLVAETEEER</sequence>
<keyword evidence="3" id="KW-1185">Reference proteome</keyword>
<reference evidence="2 3" key="1">
    <citation type="journal article" date="2019" name="Int. J. Syst. Evol. Microbiol.">
        <title>The Global Catalogue of Microorganisms (GCM) 10K type strain sequencing project: providing services to taxonomists for standard genome sequencing and annotation.</title>
        <authorList>
            <consortium name="The Broad Institute Genomics Platform"/>
            <consortium name="The Broad Institute Genome Sequencing Center for Infectious Disease"/>
            <person name="Wu L."/>
            <person name="Ma J."/>
        </authorList>
    </citation>
    <scope>NUCLEOTIDE SEQUENCE [LARGE SCALE GENOMIC DNA]</scope>
    <source>
        <strain evidence="2 3">CGMCC 1.12285</strain>
    </source>
</reference>
<evidence type="ECO:0000313" key="2">
    <source>
        <dbReference type="EMBL" id="MFD1525894.1"/>
    </source>
</evidence>
<dbReference type="RefSeq" id="WP_379730672.1">
    <property type="nucleotide sequence ID" value="NZ_JBHSWZ010000014.1"/>
</dbReference>
<feature type="transmembrane region" description="Helical" evidence="1">
    <location>
        <begin position="288"/>
        <end position="306"/>
    </location>
</feature>